<dbReference type="SUPFAM" id="SSF53822">
    <property type="entry name" value="Periplasmic binding protein-like I"/>
    <property type="match status" value="1"/>
</dbReference>
<evidence type="ECO:0000259" key="5">
    <source>
        <dbReference type="PROSITE" id="PS50932"/>
    </source>
</evidence>
<gene>
    <name evidence="6" type="ordered locus">ACP_0424</name>
</gene>
<dbReference type="PANTHER" id="PTHR30146">
    <property type="entry name" value="LACI-RELATED TRANSCRIPTIONAL REPRESSOR"/>
    <property type="match status" value="1"/>
</dbReference>
<feature type="domain" description="HTH lacI-type" evidence="5">
    <location>
        <begin position="61"/>
        <end position="117"/>
    </location>
</feature>
<dbReference type="AlphaFoldDB" id="C1FA43"/>
<feature type="region of interest" description="Disordered" evidence="4">
    <location>
        <begin position="379"/>
        <end position="408"/>
    </location>
</feature>
<dbReference type="PANTHER" id="PTHR30146:SF109">
    <property type="entry name" value="HTH-TYPE TRANSCRIPTIONAL REGULATOR GALS"/>
    <property type="match status" value="1"/>
</dbReference>
<dbReference type="InParanoid" id="C1FA43"/>
<dbReference type="CDD" id="cd01392">
    <property type="entry name" value="HTH_LacI"/>
    <property type="match status" value="1"/>
</dbReference>
<reference evidence="6 7" key="1">
    <citation type="journal article" date="2009" name="Appl. Environ. Microbiol.">
        <title>Three genomes from the phylum Acidobacteria provide insight into the lifestyles of these microorganisms in soils.</title>
        <authorList>
            <person name="Ward N.L."/>
            <person name="Challacombe J.F."/>
            <person name="Janssen P.H."/>
            <person name="Henrissat B."/>
            <person name="Coutinho P.M."/>
            <person name="Wu M."/>
            <person name="Xie G."/>
            <person name="Haft D.H."/>
            <person name="Sait M."/>
            <person name="Badger J."/>
            <person name="Barabote R.D."/>
            <person name="Bradley B."/>
            <person name="Brettin T.S."/>
            <person name="Brinkac L.M."/>
            <person name="Bruce D."/>
            <person name="Creasy T."/>
            <person name="Daugherty S.C."/>
            <person name="Davidsen T.M."/>
            <person name="DeBoy R.T."/>
            <person name="Detter J.C."/>
            <person name="Dodson R.J."/>
            <person name="Durkin A.S."/>
            <person name="Ganapathy A."/>
            <person name="Gwinn-Giglio M."/>
            <person name="Han C.S."/>
            <person name="Khouri H."/>
            <person name="Kiss H."/>
            <person name="Kothari S.P."/>
            <person name="Madupu R."/>
            <person name="Nelson K.E."/>
            <person name="Nelson W.C."/>
            <person name="Paulsen I."/>
            <person name="Penn K."/>
            <person name="Ren Q."/>
            <person name="Rosovitz M.J."/>
            <person name="Selengut J.D."/>
            <person name="Shrivastava S."/>
            <person name="Sullivan S.A."/>
            <person name="Tapia R."/>
            <person name="Thompson L.S."/>
            <person name="Watkins K.L."/>
            <person name="Yang Q."/>
            <person name="Yu C."/>
            <person name="Zafar N."/>
            <person name="Zhou L."/>
            <person name="Kuske C.R."/>
        </authorList>
    </citation>
    <scope>NUCLEOTIDE SEQUENCE [LARGE SCALE GENOMIC DNA]</scope>
    <source>
        <strain evidence="7">ATCC 51196 / DSM 11244 / BCRC 80197 / JCM 7670 / NBRC 15755 / NCIMB 13165 / 161</strain>
    </source>
</reference>
<dbReference type="KEGG" id="aca:ACP_0424"/>
<accession>C1FA43</accession>
<dbReference type="CDD" id="cd06267">
    <property type="entry name" value="PBP1_LacI_sugar_binding-like"/>
    <property type="match status" value="1"/>
</dbReference>
<dbReference type="PROSITE" id="PS50932">
    <property type="entry name" value="HTH_LACI_2"/>
    <property type="match status" value="1"/>
</dbReference>
<protein>
    <submittedName>
        <fullName evidence="6">Putative transcriptional regulator</fullName>
    </submittedName>
</protein>
<dbReference type="eggNOG" id="COG1609">
    <property type="taxonomic scope" value="Bacteria"/>
</dbReference>
<proteinExistence type="predicted"/>
<sequence length="408" mass="45219">MLSSHLRKPQQSAHKQFSRNLFHSLFRTVYYGAITCGTKRGTVSAAMAKTKKENSLPEQPVTLKSLAAYLKLNPATISVVLNDVPGRSIPEPTRERIREAARKFKYQPSFVARSLRNRRTMTIGILVPVLAEGYHTEVMSGIGDYLLEQEYFYFIAHHRHRPDLIEQYPRMLLGRGAEGIIAIDTHLEHDLPVPAVAVAGHRTMPGITNVVLDHHRAAELALKHLYQLGHREIAFMRGQPYSSDSGIRWESTMAVAAKLGLQIRPELTVQLDQDISSPELGYPPVRKLLSQGRPFTALLSFNDMAAIGAMRALHDAGFRVPDDVSVVGFDDVEHAAFHTPSLTTIRQPLHDMGKLAAKTLLDQIKTGKMPPPQIAVKPQLMARESTGPAQGPEPVSTRKKARPASPVV</sequence>
<evidence type="ECO:0000313" key="6">
    <source>
        <dbReference type="EMBL" id="ACO31803.1"/>
    </source>
</evidence>
<dbReference type="GO" id="GO:0000976">
    <property type="term" value="F:transcription cis-regulatory region binding"/>
    <property type="evidence" value="ECO:0007669"/>
    <property type="project" value="TreeGrafter"/>
</dbReference>
<keyword evidence="2" id="KW-0238">DNA-binding</keyword>
<dbReference type="SMART" id="SM00354">
    <property type="entry name" value="HTH_LACI"/>
    <property type="match status" value="1"/>
</dbReference>
<dbReference type="Gene3D" id="3.40.50.2300">
    <property type="match status" value="2"/>
</dbReference>
<dbReference type="Proteomes" id="UP000002207">
    <property type="component" value="Chromosome"/>
</dbReference>
<dbReference type="Gene3D" id="1.10.260.40">
    <property type="entry name" value="lambda repressor-like DNA-binding domains"/>
    <property type="match status" value="1"/>
</dbReference>
<dbReference type="InterPro" id="IPR028082">
    <property type="entry name" value="Peripla_BP_I"/>
</dbReference>
<evidence type="ECO:0000313" key="7">
    <source>
        <dbReference type="Proteomes" id="UP000002207"/>
    </source>
</evidence>
<evidence type="ECO:0000256" key="4">
    <source>
        <dbReference type="SAM" id="MobiDB-lite"/>
    </source>
</evidence>
<dbReference type="Pfam" id="PF13377">
    <property type="entry name" value="Peripla_BP_3"/>
    <property type="match status" value="1"/>
</dbReference>
<dbReference type="EMBL" id="CP001472">
    <property type="protein sequence ID" value="ACO31803.1"/>
    <property type="molecule type" value="Genomic_DNA"/>
</dbReference>
<dbReference type="InterPro" id="IPR010982">
    <property type="entry name" value="Lambda_DNA-bd_dom_sf"/>
</dbReference>
<keyword evidence="7" id="KW-1185">Reference proteome</keyword>
<organism evidence="6 7">
    <name type="scientific">Acidobacterium capsulatum (strain ATCC 51196 / DSM 11244 / BCRC 80197 / JCM 7670 / NBRC 15755 / NCIMB 13165 / 161)</name>
    <dbReference type="NCBI Taxonomy" id="240015"/>
    <lineage>
        <taxon>Bacteria</taxon>
        <taxon>Pseudomonadati</taxon>
        <taxon>Acidobacteriota</taxon>
        <taxon>Terriglobia</taxon>
        <taxon>Terriglobales</taxon>
        <taxon>Acidobacteriaceae</taxon>
        <taxon>Acidobacterium</taxon>
    </lineage>
</organism>
<name>C1FA43_ACIC5</name>
<dbReference type="SUPFAM" id="SSF47413">
    <property type="entry name" value="lambda repressor-like DNA-binding domains"/>
    <property type="match status" value="1"/>
</dbReference>
<dbReference type="InterPro" id="IPR000843">
    <property type="entry name" value="HTH_LacI"/>
</dbReference>
<dbReference type="HOGENOM" id="CLU_037628_6_1_0"/>
<evidence type="ECO:0000256" key="2">
    <source>
        <dbReference type="ARBA" id="ARBA00023125"/>
    </source>
</evidence>
<evidence type="ECO:0000256" key="3">
    <source>
        <dbReference type="ARBA" id="ARBA00023163"/>
    </source>
</evidence>
<dbReference type="GO" id="GO:0003700">
    <property type="term" value="F:DNA-binding transcription factor activity"/>
    <property type="evidence" value="ECO:0007669"/>
    <property type="project" value="TreeGrafter"/>
</dbReference>
<dbReference type="STRING" id="240015.ACP_0424"/>
<evidence type="ECO:0000256" key="1">
    <source>
        <dbReference type="ARBA" id="ARBA00023015"/>
    </source>
</evidence>
<keyword evidence="3" id="KW-0804">Transcription</keyword>
<keyword evidence="1" id="KW-0805">Transcription regulation</keyword>
<dbReference type="InterPro" id="IPR046335">
    <property type="entry name" value="LacI/GalR-like_sensor"/>
</dbReference>